<name>A0ABT0INB5_9HYPH</name>
<dbReference type="Gene3D" id="1.20.120.530">
    <property type="entry name" value="GntR ligand-binding domain-like"/>
    <property type="match status" value="1"/>
</dbReference>
<dbReference type="EMBL" id="JALPRY010000007">
    <property type="protein sequence ID" value="MCK8779347.1"/>
    <property type="molecule type" value="Genomic_DNA"/>
</dbReference>
<proteinExistence type="predicted"/>
<dbReference type="PRINTS" id="PR00035">
    <property type="entry name" value="HTHGNTR"/>
</dbReference>
<reference evidence="5 6" key="1">
    <citation type="submission" date="2022-04" db="EMBL/GenBank/DDBJ databases">
        <title>Rhizobium coralii sp. nov., isolated from coral Turbinaria peltata.</title>
        <authorList>
            <person name="Sun H."/>
        </authorList>
    </citation>
    <scope>NUCLEOTIDE SEQUENCE [LARGE SCALE GENOMIC DNA]</scope>
    <source>
        <strain evidence="5 6">NTR19</strain>
    </source>
</reference>
<dbReference type="SMART" id="SM00895">
    <property type="entry name" value="FCD"/>
    <property type="match status" value="1"/>
</dbReference>
<dbReference type="SUPFAM" id="SSF46785">
    <property type="entry name" value="Winged helix' DNA-binding domain"/>
    <property type="match status" value="1"/>
</dbReference>
<dbReference type="InterPro" id="IPR036390">
    <property type="entry name" value="WH_DNA-bd_sf"/>
</dbReference>
<organism evidence="5 6">
    <name type="scientific">Neorhizobium turbinariae</name>
    <dbReference type="NCBI Taxonomy" id="2937795"/>
    <lineage>
        <taxon>Bacteria</taxon>
        <taxon>Pseudomonadati</taxon>
        <taxon>Pseudomonadota</taxon>
        <taxon>Alphaproteobacteria</taxon>
        <taxon>Hyphomicrobiales</taxon>
        <taxon>Rhizobiaceae</taxon>
        <taxon>Rhizobium/Agrobacterium group</taxon>
        <taxon>Neorhizobium</taxon>
    </lineage>
</organism>
<feature type="domain" description="HTH gntR-type" evidence="4">
    <location>
        <begin position="8"/>
        <end position="76"/>
    </location>
</feature>
<keyword evidence="3" id="KW-0804">Transcription</keyword>
<evidence type="ECO:0000259" key="4">
    <source>
        <dbReference type="PROSITE" id="PS50949"/>
    </source>
</evidence>
<evidence type="ECO:0000313" key="6">
    <source>
        <dbReference type="Proteomes" id="UP001202827"/>
    </source>
</evidence>
<dbReference type="PANTHER" id="PTHR43537">
    <property type="entry name" value="TRANSCRIPTIONAL REGULATOR, GNTR FAMILY"/>
    <property type="match status" value="1"/>
</dbReference>
<accession>A0ABT0INB5</accession>
<comment type="caution">
    <text evidence="5">The sequence shown here is derived from an EMBL/GenBank/DDBJ whole genome shotgun (WGS) entry which is preliminary data.</text>
</comment>
<dbReference type="SMART" id="SM00345">
    <property type="entry name" value="HTH_GNTR"/>
    <property type="match status" value="1"/>
</dbReference>
<evidence type="ECO:0000313" key="5">
    <source>
        <dbReference type="EMBL" id="MCK8779347.1"/>
    </source>
</evidence>
<keyword evidence="1" id="KW-0805">Transcription regulation</keyword>
<dbReference type="InterPro" id="IPR008920">
    <property type="entry name" value="TF_FadR/GntR_C"/>
</dbReference>
<dbReference type="PROSITE" id="PS50949">
    <property type="entry name" value="HTH_GNTR"/>
    <property type="match status" value="1"/>
</dbReference>
<evidence type="ECO:0000256" key="3">
    <source>
        <dbReference type="ARBA" id="ARBA00023163"/>
    </source>
</evidence>
<dbReference type="InterPro" id="IPR000524">
    <property type="entry name" value="Tscrpt_reg_HTH_GntR"/>
</dbReference>
<protein>
    <submittedName>
        <fullName evidence="5">FadR family transcriptional regulator</fullName>
    </submittedName>
</protein>
<dbReference type="Gene3D" id="1.10.10.10">
    <property type="entry name" value="Winged helix-like DNA-binding domain superfamily/Winged helix DNA-binding domain"/>
    <property type="match status" value="1"/>
</dbReference>
<dbReference type="PANTHER" id="PTHR43537:SF5">
    <property type="entry name" value="UXU OPERON TRANSCRIPTIONAL REGULATOR"/>
    <property type="match status" value="1"/>
</dbReference>
<dbReference type="RefSeq" id="WP_248682102.1">
    <property type="nucleotide sequence ID" value="NZ_JALPRY010000007.1"/>
</dbReference>
<keyword evidence="2" id="KW-0238">DNA-binding</keyword>
<dbReference type="Proteomes" id="UP001202827">
    <property type="component" value="Unassembled WGS sequence"/>
</dbReference>
<dbReference type="Pfam" id="PF00392">
    <property type="entry name" value="GntR"/>
    <property type="match status" value="1"/>
</dbReference>
<dbReference type="SUPFAM" id="SSF48008">
    <property type="entry name" value="GntR ligand-binding domain-like"/>
    <property type="match status" value="1"/>
</dbReference>
<dbReference type="CDD" id="cd07377">
    <property type="entry name" value="WHTH_GntR"/>
    <property type="match status" value="1"/>
</dbReference>
<sequence length="245" mass="27444">MFSVVEPRRLYRLAAEQMRMLIETGEFPVGSRLPAERDLAELLGVSRPTVREALIVLEVEGFITIRMGSGVYVTSRKAPVAPAVPDSEGPFELLRARSLVECAIAEQAAALVRPDHITALNENISMMAKSLDNRPEALKHDREFHALIAGIIGNSTLERLVRELHDLRLTPYFEKLAGYFENRDTWMTALNEHRAVRDALAAGDPTAARDAMRIHLELAQRRLSESFGGETEWLALEERRHALAP</sequence>
<evidence type="ECO:0000256" key="2">
    <source>
        <dbReference type="ARBA" id="ARBA00023125"/>
    </source>
</evidence>
<evidence type="ECO:0000256" key="1">
    <source>
        <dbReference type="ARBA" id="ARBA00023015"/>
    </source>
</evidence>
<gene>
    <name evidence="5" type="ORF">M0654_05040</name>
</gene>
<dbReference type="InterPro" id="IPR011711">
    <property type="entry name" value="GntR_C"/>
</dbReference>
<dbReference type="InterPro" id="IPR036388">
    <property type="entry name" value="WH-like_DNA-bd_sf"/>
</dbReference>
<dbReference type="Pfam" id="PF07729">
    <property type="entry name" value="FCD"/>
    <property type="match status" value="1"/>
</dbReference>
<keyword evidence="6" id="KW-1185">Reference proteome</keyword>